<keyword evidence="1" id="KW-0472">Membrane</keyword>
<dbReference type="EnsemblPlants" id="ONIVA02G30140.1">
    <property type="protein sequence ID" value="ONIVA02G30140.1"/>
    <property type="gene ID" value="ONIVA02G30140"/>
</dbReference>
<feature type="transmembrane region" description="Helical" evidence="1">
    <location>
        <begin position="138"/>
        <end position="157"/>
    </location>
</feature>
<proteinExistence type="predicted"/>
<feature type="transmembrane region" description="Helical" evidence="1">
    <location>
        <begin position="54"/>
        <end position="71"/>
    </location>
</feature>
<keyword evidence="1" id="KW-1133">Transmembrane helix</keyword>
<evidence type="ECO:0000256" key="1">
    <source>
        <dbReference type="SAM" id="Phobius"/>
    </source>
</evidence>
<dbReference type="Gramene" id="ONIVA02G30140.1">
    <property type="protein sequence ID" value="ONIVA02G30140.1"/>
    <property type="gene ID" value="ONIVA02G30140"/>
</dbReference>
<evidence type="ECO:0000313" key="3">
    <source>
        <dbReference type="Proteomes" id="UP000006591"/>
    </source>
</evidence>
<dbReference type="HOGENOM" id="CLU_131770_0_0_1"/>
<dbReference type="OMA" id="EVFPRCK"/>
<dbReference type="Proteomes" id="UP000006591">
    <property type="component" value="Chromosome 2"/>
</dbReference>
<accession>A0A0E0GB33</accession>
<keyword evidence="1" id="KW-0812">Transmembrane</keyword>
<feature type="transmembrane region" description="Helical" evidence="1">
    <location>
        <begin position="169"/>
        <end position="196"/>
    </location>
</feature>
<evidence type="ECO:0000313" key="2">
    <source>
        <dbReference type="EnsemblPlants" id="ONIVA02G30140.1"/>
    </source>
</evidence>
<keyword evidence="3" id="KW-1185">Reference proteome</keyword>
<sequence>MARTPVAAESGSDLRFGLLEEGRPHPPVAAAAAAALVGGAQRRRNPTPPWLHALRLYCIVAATAMVAVFAAEVFPRCKGKQDVLLCVVALAGAVFTGPILGFMLTTCAAEAAAADDDHEAARVASRYTRCEENVGRSVILAVALLGLYAIYLAAVSCGGEVDRFLLGAYYGVMGVGVIVGHSVSWIMVMPIAFLVVPIGF</sequence>
<reference evidence="2" key="1">
    <citation type="submission" date="2015-04" db="UniProtKB">
        <authorList>
            <consortium name="EnsemblPlants"/>
        </authorList>
    </citation>
    <scope>IDENTIFICATION</scope>
    <source>
        <strain evidence="2">SL10</strain>
    </source>
</reference>
<name>A0A0E0GB33_ORYNI</name>
<feature type="transmembrane region" description="Helical" evidence="1">
    <location>
        <begin position="83"/>
        <end position="104"/>
    </location>
</feature>
<dbReference type="AlphaFoldDB" id="A0A0E0GB33"/>
<protein>
    <submittedName>
        <fullName evidence="2">Uncharacterized protein</fullName>
    </submittedName>
</protein>
<organism evidence="2">
    <name type="scientific">Oryza nivara</name>
    <name type="common">Indian wild rice</name>
    <name type="synonym">Oryza sativa f. spontanea</name>
    <dbReference type="NCBI Taxonomy" id="4536"/>
    <lineage>
        <taxon>Eukaryota</taxon>
        <taxon>Viridiplantae</taxon>
        <taxon>Streptophyta</taxon>
        <taxon>Embryophyta</taxon>
        <taxon>Tracheophyta</taxon>
        <taxon>Spermatophyta</taxon>
        <taxon>Magnoliopsida</taxon>
        <taxon>Liliopsida</taxon>
        <taxon>Poales</taxon>
        <taxon>Poaceae</taxon>
        <taxon>BOP clade</taxon>
        <taxon>Oryzoideae</taxon>
        <taxon>Oryzeae</taxon>
        <taxon>Oryzinae</taxon>
        <taxon>Oryza</taxon>
    </lineage>
</organism>
<reference evidence="2" key="2">
    <citation type="submission" date="2018-04" db="EMBL/GenBank/DDBJ databases">
        <title>OnivRS2 (Oryza nivara Reference Sequence Version 2).</title>
        <authorList>
            <person name="Zhang J."/>
            <person name="Kudrna D."/>
            <person name="Lee S."/>
            <person name="Talag J."/>
            <person name="Rajasekar S."/>
            <person name="Welchert J."/>
            <person name="Hsing Y.-I."/>
            <person name="Wing R.A."/>
        </authorList>
    </citation>
    <scope>NUCLEOTIDE SEQUENCE [LARGE SCALE GENOMIC DNA]</scope>
    <source>
        <strain evidence="2">SL10</strain>
    </source>
</reference>